<keyword evidence="3" id="KW-1185">Reference proteome</keyword>
<proteinExistence type="predicted"/>
<comment type="caution">
    <text evidence="2">The sequence shown here is derived from an EMBL/GenBank/DDBJ whole genome shotgun (WGS) entry which is preliminary data.</text>
</comment>
<name>A0A5N4DU81_CAMDR</name>
<dbReference type="EMBL" id="JWIN03000009">
    <property type="protein sequence ID" value="KAB1274669.1"/>
    <property type="molecule type" value="Genomic_DNA"/>
</dbReference>
<dbReference type="Proteomes" id="UP000299084">
    <property type="component" value="Unassembled WGS sequence"/>
</dbReference>
<gene>
    <name evidence="2" type="ORF">Cadr_000011653</name>
</gene>
<dbReference type="AlphaFoldDB" id="A0A5N4DU81"/>
<evidence type="ECO:0000313" key="2">
    <source>
        <dbReference type="EMBL" id="KAB1274669.1"/>
    </source>
</evidence>
<evidence type="ECO:0000256" key="1">
    <source>
        <dbReference type="SAM" id="MobiDB-lite"/>
    </source>
</evidence>
<accession>A0A5N4DU81</accession>
<sequence>MQISDLHSTTSSWLPSHSRETASFLKGSAHHLLPLSPSFQLQGLLAASPICQAPPTARPSCWLFLGLELSSPIARDGRVEGAEAAGWTGKTGQELPNRLLTGRHCGSGRERFHAWAGGSGAGGWPKKPQWTRWSGFKLSTGNLSKSRLPSGSDSPETEGFLGSVPSPLRLAALKLRKPQANWDSGSPSQEYGWKGEAELAGSMEIKGEFFQARTNCREQPRQVVLA</sequence>
<reference evidence="2 3" key="1">
    <citation type="journal article" date="2019" name="Mol. Ecol. Resour.">
        <title>Improving Illumina assemblies with Hi-C and long reads: an example with the North African dromedary.</title>
        <authorList>
            <person name="Elbers J.P."/>
            <person name="Rogers M.F."/>
            <person name="Perelman P.L."/>
            <person name="Proskuryakova A.A."/>
            <person name="Serdyukova N.A."/>
            <person name="Johnson W.E."/>
            <person name="Horin P."/>
            <person name="Corander J."/>
            <person name="Murphy D."/>
            <person name="Burger P.A."/>
        </authorList>
    </citation>
    <scope>NUCLEOTIDE SEQUENCE [LARGE SCALE GENOMIC DNA]</scope>
    <source>
        <strain evidence="2">Drom800</strain>
        <tissue evidence="2">Blood</tissue>
    </source>
</reference>
<feature type="compositionally biased region" description="Polar residues" evidence="1">
    <location>
        <begin position="143"/>
        <end position="154"/>
    </location>
</feature>
<organism evidence="2 3">
    <name type="scientific">Camelus dromedarius</name>
    <name type="common">Dromedary</name>
    <name type="synonym">Arabian camel</name>
    <dbReference type="NCBI Taxonomy" id="9838"/>
    <lineage>
        <taxon>Eukaryota</taxon>
        <taxon>Metazoa</taxon>
        <taxon>Chordata</taxon>
        <taxon>Craniata</taxon>
        <taxon>Vertebrata</taxon>
        <taxon>Euteleostomi</taxon>
        <taxon>Mammalia</taxon>
        <taxon>Eutheria</taxon>
        <taxon>Laurasiatheria</taxon>
        <taxon>Artiodactyla</taxon>
        <taxon>Tylopoda</taxon>
        <taxon>Camelidae</taxon>
        <taxon>Camelus</taxon>
    </lineage>
</organism>
<protein>
    <submittedName>
        <fullName evidence="2">Uncharacterized protein</fullName>
    </submittedName>
</protein>
<feature type="region of interest" description="Disordered" evidence="1">
    <location>
        <begin position="143"/>
        <end position="163"/>
    </location>
</feature>
<evidence type="ECO:0000313" key="3">
    <source>
        <dbReference type="Proteomes" id="UP000299084"/>
    </source>
</evidence>